<feature type="region of interest" description="Disordered" evidence="1">
    <location>
        <begin position="311"/>
        <end position="356"/>
    </location>
</feature>
<organism evidence="2 3">
    <name type="scientific">Lachancea fermentati</name>
    <name type="common">Zygosaccharomyces fermentati</name>
    <dbReference type="NCBI Taxonomy" id="4955"/>
    <lineage>
        <taxon>Eukaryota</taxon>
        <taxon>Fungi</taxon>
        <taxon>Dikarya</taxon>
        <taxon>Ascomycota</taxon>
        <taxon>Saccharomycotina</taxon>
        <taxon>Saccharomycetes</taxon>
        <taxon>Saccharomycetales</taxon>
        <taxon>Saccharomycetaceae</taxon>
        <taxon>Lachancea</taxon>
    </lineage>
</organism>
<protein>
    <submittedName>
        <fullName evidence="2">LAFE_0B04962g1_1</fullName>
    </submittedName>
</protein>
<keyword evidence="3" id="KW-1185">Reference proteome</keyword>
<feature type="compositionally biased region" description="Polar residues" evidence="1">
    <location>
        <begin position="260"/>
        <end position="279"/>
    </location>
</feature>
<evidence type="ECO:0000313" key="3">
    <source>
        <dbReference type="Proteomes" id="UP000190831"/>
    </source>
</evidence>
<reference evidence="3" key="1">
    <citation type="submission" date="2016-03" db="EMBL/GenBank/DDBJ databases">
        <authorList>
            <person name="Devillers H."/>
        </authorList>
    </citation>
    <scope>NUCLEOTIDE SEQUENCE [LARGE SCALE GENOMIC DNA]</scope>
</reference>
<dbReference type="Proteomes" id="UP000190831">
    <property type="component" value="Chromosome B"/>
</dbReference>
<evidence type="ECO:0000313" key="2">
    <source>
        <dbReference type="EMBL" id="SCV99898.1"/>
    </source>
</evidence>
<name>A0A1G4M7Z8_LACFM</name>
<dbReference type="OMA" id="NTYQWDY"/>
<proteinExistence type="predicted"/>
<accession>A0A1G4M7Z8</accession>
<feature type="compositionally biased region" description="Basic and acidic residues" evidence="1">
    <location>
        <begin position="338"/>
        <end position="348"/>
    </location>
</feature>
<dbReference type="EMBL" id="LT598489">
    <property type="protein sequence ID" value="SCV99898.1"/>
    <property type="molecule type" value="Genomic_DNA"/>
</dbReference>
<gene>
    <name evidence="2" type="ORF">LAFE_0B04962G</name>
</gene>
<evidence type="ECO:0000256" key="1">
    <source>
        <dbReference type="SAM" id="MobiDB-lite"/>
    </source>
</evidence>
<dbReference type="OrthoDB" id="4068713at2759"/>
<dbReference type="AlphaFoldDB" id="A0A1G4M7Z8"/>
<feature type="compositionally biased region" description="Polar residues" evidence="1">
    <location>
        <begin position="318"/>
        <end position="328"/>
    </location>
</feature>
<sequence>MDQSNARVAYIRIDNLPPGKTWRQVKYLVGGMVHHTNILQVKMLPPVQSIVPPFMPFQSCIVSLKRSDSQLNRLLIDLNGYTWDYYRLVAYAVPPLHTPNGGAMGEQAPPMMMPYAPMPTMYFPSVHQSSFSRQLQQSGKKMKQVFSEESFRKQMTARGMWQLLLEGFPPCLHWDVSSNDTSRRASQLEPTITIRTSHPEKYGKLKWTVLKDFIKLKCHKLLEMESTGATANTREFYVGVYEAQEVNVDVDLKVDESRPNPAQDSNQVHSESQSGTNPPHDTPQEAEEAKHNDQDHYQNQNRLQNQNYAEDPEKDNAQSRAGTQNRTASGKVLEQEEDKANGEKKNTEEPNGGIPLFEASELENHPDVEDAAHSLEQLSLQPSHRVVSATIYKAIVGFHSRELCDMCLESLQGQEYSLGYVLNVTELPAYEW</sequence>
<feature type="region of interest" description="Disordered" evidence="1">
    <location>
        <begin position="255"/>
        <end position="295"/>
    </location>
</feature>